<dbReference type="FunFam" id="1.25.40.10:FF:000454">
    <property type="entry name" value="Pentatricopeptide repeat-containing protein At3g47530"/>
    <property type="match status" value="1"/>
</dbReference>
<dbReference type="Gene3D" id="1.25.40.10">
    <property type="entry name" value="Tetratricopeptide repeat domain"/>
    <property type="match status" value="3"/>
</dbReference>
<dbReference type="GO" id="GO:0008270">
    <property type="term" value="F:zinc ion binding"/>
    <property type="evidence" value="ECO:0007669"/>
    <property type="project" value="InterPro"/>
</dbReference>
<dbReference type="PANTHER" id="PTHR47926:SF469">
    <property type="entry name" value="DYW DOMAIN-CONTAINING PROTEIN"/>
    <property type="match status" value="1"/>
</dbReference>
<feature type="repeat" description="PPR" evidence="3">
    <location>
        <begin position="93"/>
        <end position="127"/>
    </location>
</feature>
<evidence type="ECO:0000313" key="6">
    <source>
        <dbReference type="Proteomes" id="UP001345219"/>
    </source>
</evidence>
<feature type="domain" description="DYW" evidence="4">
    <location>
        <begin position="513"/>
        <end position="605"/>
    </location>
</feature>
<gene>
    <name evidence="5" type="ORF">SAY87_021725</name>
</gene>
<dbReference type="GO" id="GO:0003723">
    <property type="term" value="F:RNA binding"/>
    <property type="evidence" value="ECO:0007669"/>
    <property type="project" value="InterPro"/>
</dbReference>
<organism evidence="5 6">
    <name type="scientific">Trapa incisa</name>
    <dbReference type="NCBI Taxonomy" id="236973"/>
    <lineage>
        <taxon>Eukaryota</taxon>
        <taxon>Viridiplantae</taxon>
        <taxon>Streptophyta</taxon>
        <taxon>Embryophyta</taxon>
        <taxon>Tracheophyta</taxon>
        <taxon>Spermatophyta</taxon>
        <taxon>Magnoliopsida</taxon>
        <taxon>eudicotyledons</taxon>
        <taxon>Gunneridae</taxon>
        <taxon>Pentapetalae</taxon>
        <taxon>rosids</taxon>
        <taxon>malvids</taxon>
        <taxon>Myrtales</taxon>
        <taxon>Lythraceae</taxon>
        <taxon>Trapa</taxon>
    </lineage>
</organism>
<dbReference type="InterPro" id="IPR046848">
    <property type="entry name" value="E_motif"/>
</dbReference>
<keyword evidence="2" id="KW-0677">Repeat</keyword>
<dbReference type="Proteomes" id="UP001345219">
    <property type="component" value="Chromosome 16"/>
</dbReference>
<dbReference type="InterPro" id="IPR032867">
    <property type="entry name" value="DYW_dom"/>
</dbReference>
<dbReference type="EMBL" id="JAXIOK010000016">
    <property type="protein sequence ID" value="KAK4752927.1"/>
    <property type="molecule type" value="Genomic_DNA"/>
</dbReference>
<dbReference type="InterPro" id="IPR046960">
    <property type="entry name" value="PPR_At4g14850-like_plant"/>
</dbReference>
<dbReference type="Pfam" id="PF13041">
    <property type="entry name" value="PPR_2"/>
    <property type="match status" value="1"/>
</dbReference>
<dbReference type="FunFam" id="1.25.40.10:FF:000031">
    <property type="entry name" value="Pentatricopeptide repeat-containing protein mitochondrial"/>
    <property type="match status" value="1"/>
</dbReference>
<reference evidence="5 6" key="1">
    <citation type="journal article" date="2023" name="Hortic Res">
        <title>Pangenome of water caltrop reveals structural variations and asymmetric subgenome divergence after allopolyploidization.</title>
        <authorList>
            <person name="Zhang X."/>
            <person name="Chen Y."/>
            <person name="Wang L."/>
            <person name="Yuan Y."/>
            <person name="Fang M."/>
            <person name="Shi L."/>
            <person name="Lu R."/>
            <person name="Comes H.P."/>
            <person name="Ma Y."/>
            <person name="Chen Y."/>
            <person name="Huang G."/>
            <person name="Zhou Y."/>
            <person name="Zheng Z."/>
            <person name="Qiu Y."/>
        </authorList>
    </citation>
    <scope>NUCLEOTIDE SEQUENCE [LARGE SCALE GENOMIC DNA]</scope>
    <source>
        <tissue evidence="5">Roots</tissue>
    </source>
</reference>
<accession>A0AAN7PQY3</accession>
<proteinExistence type="inferred from homology"/>
<feature type="repeat" description="PPR" evidence="3">
    <location>
        <begin position="266"/>
        <end position="296"/>
    </location>
</feature>
<dbReference type="InterPro" id="IPR011990">
    <property type="entry name" value="TPR-like_helical_dom_sf"/>
</dbReference>
<dbReference type="Pfam" id="PF01535">
    <property type="entry name" value="PPR"/>
    <property type="match status" value="4"/>
</dbReference>
<dbReference type="PROSITE" id="PS51375">
    <property type="entry name" value="PPR"/>
    <property type="match status" value="4"/>
</dbReference>
<sequence>MSGLQMTLINRSSFHNLYSLLPLICCRFSSSAACLADCPTHSRTLPSSTSTQVLHQDVVSLIKSCTQKVQLLQIHAHLICCRWLYDPSQLLSSLKLYNTLIGAFSMSDSPEEGFHLYRNIRRMGISTDPVSSSLAIKCCAKIRSLIEGVQVHGRVLVDGHQRDSLLLATLMNFYSVCERIDDCLKVFGEIPHRDVVCWNVMISCYLLNKRSIHALDLFDLMFNAGPNCKPDQVTCLHVLQACTNLNALEFGEKVHKYIEENGFDGTTNLCNSLISMYSRCGDLEKAYGVFKRMGGKKNVVTWSAWVSGLAVNGYGRDAIEAFFEMIQSGVIPDDKTFTGVLSACGHSGLVNEGMMLFEKMSRDFNMLPNVHHYGCMINLLGRAGMLNQAYDMILSMRVRPDATLWRTLLGACRIHRHITLGERVVEHLIELKAQEAGDYVLLLNMYSSAGNWEKVAEVRQFMKERGIQTTPGCSTIEFGGVVHEFNVDDISHPRYHEVYAALDEIGQQLRIAGYVPEISSELHNLSVEEKGSQLSYHSEKLAIAFGLLMTPPGKTIRIANNIRICTDCHSFAKVLSSAYNREVVIRDRSRFHHFRRGVCTCNDYW</sequence>
<dbReference type="PANTHER" id="PTHR47926">
    <property type="entry name" value="PENTATRICOPEPTIDE REPEAT-CONTAINING PROTEIN"/>
    <property type="match status" value="1"/>
</dbReference>
<dbReference type="Pfam" id="PF20431">
    <property type="entry name" value="E_motif"/>
    <property type="match status" value="1"/>
</dbReference>
<dbReference type="GO" id="GO:0009451">
    <property type="term" value="P:RNA modification"/>
    <property type="evidence" value="ECO:0007669"/>
    <property type="project" value="InterPro"/>
</dbReference>
<name>A0AAN7PQY3_9MYRT</name>
<dbReference type="NCBIfam" id="TIGR00756">
    <property type="entry name" value="PPR"/>
    <property type="match status" value="5"/>
</dbReference>
<dbReference type="AlphaFoldDB" id="A0AAN7PQY3"/>
<evidence type="ECO:0000259" key="4">
    <source>
        <dbReference type="Pfam" id="PF14432"/>
    </source>
</evidence>
<comment type="similarity">
    <text evidence="1">Belongs to the PPR family. PCMP-H subfamily.</text>
</comment>
<feature type="repeat" description="PPR" evidence="3">
    <location>
        <begin position="435"/>
        <end position="469"/>
    </location>
</feature>
<dbReference type="InterPro" id="IPR002885">
    <property type="entry name" value="PPR_rpt"/>
</dbReference>
<evidence type="ECO:0000256" key="3">
    <source>
        <dbReference type="PROSITE-ProRule" id="PRU00708"/>
    </source>
</evidence>
<dbReference type="Pfam" id="PF14432">
    <property type="entry name" value="DYW_deaminase"/>
    <property type="match status" value="1"/>
</dbReference>
<protein>
    <recommendedName>
        <fullName evidence="4">DYW domain-containing protein</fullName>
    </recommendedName>
</protein>
<comment type="caution">
    <text evidence="5">The sequence shown here is derived from an EMBL/GenBank/DDBJ whole genome shotgun (WGS) entry which is preliminary data.</text>
</comment>
<evidence type="ECO:0000256" key="2">
    <source>
        <dbReference type="ARBA" id="ARBA00022737"/>
    </source>
</evidence>
<feature type="repeat" description="PPR" evidence="3">
    <location>
        <begin position="298"/>
        <end position="332"/>
    </location>
</feature>
<evidence type="ECO:0000256" key="1">
    <source>
        <dbReference type="ARBA" id="ARBA00006643"/>
    </source>
</evidence>
<evidence type="ECO:0000313" key="5">
    <source>
        <dbReference type="EMBL" id="KAK4752927.1"/>
    </source>
</evidence>
<keyword evidence="6" id="KW-1185">Reference proteome</keyword>